<feature type="signal peptide" evidence="2">
    <location>
        <begin position="1"/>
        <end position="20"/>
    </location>
</feature>
<reference evidence="3 4" key="1">
    <citation type="submission" date="2024-09" db="EMBL/GenBank/DDBJ databases">
        <title>The Natural Products Discovery Center: Release of the First 8490 Sequenced Strains for Exploring Actinobacteria Biosynthetic Diversity.</title>
        <authorList>
            <person name="Kalkreuter E."/>
            <person name="Kautsar S.A."/>
            <person name="Yang D."/>
            <person name="Bader C.D."/>
            <person name="Teijaro C.N."/>
            <person name="Fluegel L."/>
            <person name="Davis C.M."/>
            <person name="Simpson J.R."/>
            <person name="Lauterbach L."/>
            <person name="Steele A.D."/>
            <person name="Gui C."/>
            <person name="Meng S."/>
            <person name="Li G."/>
            <person name="Viehrig K."/>
            <person name="Ye F."/>
            <person name="Su P."/>
            <person name="Kiefer A.F."/>
            <person name="Nichols A."/>
            <person name="Cepeda A.J."/>
            <person name="Yan W."/>
            <person name="Fan B."/>
            <person name="Jiang Y."/>
            <person name="Adhikari A."/>
            <person name="Zheng C.-J."/>
            <person name="Schuster L."/>
            <person name="Cowan T.M."/>
            <person name="Smanski M.J."/>
            <person name="Chevrette M.G."/>
            <person name="De Carvalho L.P.S."/>
            <person name="Shen B."/>
        </authorList>
    </citation>
    <scope>NUCLEOTIDE SEQUENCE [LARGE SCALE GENOMIC DNA]</scope>
    <source>
        <strain evidence="3 4">NPDC056472</strain>
    </source>
</reference>
<protein>
    <submittedName>
        <fullName evidence="3">Uncharacterized protein</fullName>
    </submittedName>
</protein>
<feature type="region of interest" description="Disordered" evidence="1">
    <location>
        <begin position="292"/>
        <end position="313"/>
    </location>
</feature>
<proteinExistence type="predicted"/>
<evidence type="ECO:0000313" key="3">
    <source>
        <dbReference type="EMBL" id="MFE5985919.1"/>
    </source>
</evidence>
<feature type="chain" id="PRO_5046283316" evidence="2">
    <location>
        <begin position="21"/>
        <end position="470"/>
    </location>
</feature>
<dbReference type="RefSeq" id="WP_386254150.1">
    <property type="nucleotide sequence ID" value="NZ_JBHTRV010000072.1"/>
</dbReference>
<sequence length="470" mass="48633">MPVLAVSGVLSLGVAGSASAVSDQLWTYSDPYELVLPGAYGDGTAPERTVALKVSHDNPENVVGAGRITVDASGLGAFAKVTWPANCATETVDTAVCEVPELAGAEPVTAAVLKVGALPGVPDGAEGVLRYTAVAGDLTSYPGETRVVLGNGADLALSQAPRQEGVAPGSAITVPATLGNRGNRTAPGALLRLFASRGLGFAERPANCEYRDTETGTDALCVIDEPIAPGQSFTLDNPLKVGKNALYERYDYSVEPYSAEALEAARGGHAYTPGTGAELELVPAPALRTTTTTTKATATAESTGTATAPVPDLDPQDNYRAVVIRAANTADLKLRGSRVEGAVGATVRADVTVKNRGPAWIASLGAGEPAVTVDVRIPAGTTVTAKPDSCSALTETGDWAEEQLGAPRYRCATPIYLDERATHMFGFDLRIDRPGKTKATVAIDNDQYEPPIRSFDPDLTNNTATIVVNG</sequence>
<keyword evidence="4" id="KW-1185">Reference proteome</keyword>
<evidence type="ECO:0000256" key="1">
    <source>
        <dbReference type="SAM" id="MobiDB-lite"/>
    </source>
</evidence>
<evidence type="ECO:0000313" key="4">
    <source>
        <dbReference type="Proteomes" id="UP001600424"/>
    </source>
</evidence>
<feature type="compositionally biased region" description="Low complexity" evidence="1">
    <location>
        <begin position="292"/>
        <end position="308"/>
    </location>
</feature>
<comment type="caution">
    <text evidence="3">The sequence shown here is derived from an EMBL/GenBank/DDBJ whole genome shotgun (WGS) entry which is preliminary data.</text>
</comment>
<dbReference type="Proteomes" id="UP001600424">
    <property type="component" value="Unassembled WGS sequence"/>
</dbReference>
<accession>A0ABW6J8N1</accession>
<evidence type="ECO:0000256" key="2">
    <source>
        <dbReference type="SAM" id="SignalP"/>
    </source>
</evidence>
<dbReference type="EMBL" id="JBHTRV010000072">
    <property type="protein sequence ID" value="MFE5985919.1"/>
    <property type="molecule type" value="Genomic_DNA"/>
</dbReference>
<gene>
    <name evidence="3" type="ORF">ACFQ63_40425</name>
</gene>
<organism evidence="3 4">
    <name type="scientific">Streptomyces wedmorensis</name>
    <dbReference type="NCBI Taxonomy" id="43759"/>
    <lineage>
        <taxon>Bacteria</taxon>
        <taxon>Bacillati</taxon>
        <taxon>Actinomycetota</taxon>
        <taxon>Actinomycetes</taxon>
        <taxon>Kitasatosporales</taxon>
        <taxon>Streptomycetaceae</taxon>
        <taxon>Streptomyces</taxon>
    </lineage>
</organism>
<keyword evidence="2" id="KW-0732">Signal</keyword>
<name>A0ABW6J8N1_STRWE</name>